<keyword evidence="3" id="KW-1185">Reference proteome</keyword>
<dbReference type="Pfam" id="PF07883">
    <property type="entry name" value="Cupin_2"/>
    <property type="match status" value="1"/>
</dbReference>
<evidence type="ECO:0000313" key="2">
    <source>
        <dbReference type="EMBL" id="AIT61064.1"/>
    </source>
</evidence>
<dbReference type="InterPro" id="IPR053146">
    <property type="entry name" value="QDO-like"/>
</dbReference>
<sequence length="158" mass="17361">MIFAQPETIGDPDDPQSLAVRLIADSSDTGGVASVEQVQLPAGAPGAPPHLHKLSSEIFYVLNGKLDMLIQDKIVRISAGELAVVPEMTTHAFGAVKGVPAEVLITITPGVDRFEYFRVLERIERGDVAPTSLSQRQAEFDTYFCYSPKWNEFRSRNE</sequence>
<dbReference type="eggNOG" id="COG1917">
    <property type="taxonomic scope" value="Bacteria"/>
</dbReference>
<dbReference type="AlphaFoldDB" id="A0A097IG06"/>
<dbReference type="PANTHER" id="PTHR36440:SF1">
    <property type="entry name" value="PUTATIVE (AFU_ORTHOLOGUE AFUA_8G07350)-RELATED"/>
    <property type="match status" value="1"/>
</dbReference>
<accession>A0A097IG06</accession>
<dbReference type="InterPro" id="IPR011051">
    <property type="entry name" value="RmlC_Cupin_sf"/>
</dbReference>
<evidence type="ECO:0000259" key="1">
    <source>
        <dbReference type="Pfam" id="PF07883"/>
    </source>
</evidence>
<reference evidence="2 3" key="1">
    <citation type="submission" date="2013-09" db="EMBL/GenBank/DDBJ databases">
        <title>Complete genome sequence of Corynebacterium doosanense CAU 212(T) (=DSM 45436(T)), isolated from activated sludge.</title>
        <authorList>
            <person name="Schaffert L."/>
            <person name="Albersmeier A."/>
            <person name="Kalinowski J."/>
            <person name="Ruckert C."/>
        </authorList>
    </citation>
    <scope>NUCLEOTIDE SEQUENCE [LARGE SCALE GENOMIC DNA]</scope>
    <source>
        <strain evidence="2 3">CAU 212</strain>
    </source>
</reference>
<dbReference type="RefSeq" id="WP_018021628.1">
    <property type="nucleotide sequence ID" value="NZ_AQUX01000003.1"/>
</dbReference>
<organism evidence="2 3">
    <name type="scientific">Corynebacterium doosanense CAU 212 = DSM 45436</name>
    <dbReference type="NCBI Taxonomy" id="558173"/>
    <lineage>
        <taxon>Bacteria</taxon>
        <taxon>Bacillati</taxon>
        <taxon>Actinomycetota</taxon>
        <taxon>Actinomycetes</taxon>
        <taxon>Mycobacteriales</taxon>
        <taxon>Corynebacteriaceae</taxon>
        <taxon>Corynebacterium</taxon>
    </lineage>
</organism>
<dbReference type="OrthoDB" id="9791637at2"/>
<dbReference type="SUPFAM" id="SSF51182">
    <property type="entry name" value="RmlC-like cupins"/>
    <property type="match status" value="1"/>
</dbReference>
<dbReference type="PANTHER" id="PTHR36440">
    <property type="entry name" value="PUTATIVE (AFU_ORTHOLOGUE AFUA_8G07350)-RELATED"/>
    <property type="match status" value="1"/>
</dbReference>
<dbReference type="Proteomes" id="UP000029914">
    <property type="component" value="Chromosome"/>
</dbReference>
<dbReference type="HOGENOM" id="CLU_103066_1_0_11"/>
<name>A0A097IG06_9CORY</name>
<dbReference type="KEGG" id="cdo:CDOO_07215"/>
<protein>
    <submittedName>
        <fullName evidence="2">Cupin</fullName>
    </submittedName>
</protein>
<dbReference type="Gene3D" id="2.60.120.10">
    <property type="entry name" value="Jelly Rolls"/>
    <property type="match status" value="1"/>
</dbReference>
<gene>
    <name evidence="2" type="ORF">CDOO_07215</name>
</gene>
<dbReference type="EMBL" id="CP006764">
    <property type="protein sequence ID" value="AIT61064.1"/>
    <property type="molecule type" value="Genomic_DNA"/>
</dbReference>
<dbReference type="STRING" id="558173.CDOO_07215"/>
<feature type="domain" description="Cupin type-2" evidence="1">
    <location>
        <begin position="38"/>
        <end position="105"/>
    </location>
</feature>
<proteinExistence type="predicted"/>
<evidence type="ECO:0000313" key="3">
    <source>
        <dbReference type="Proteomes" id="UP000029914"/>
    </source>
</evidence>
<dbReference type="InterPro" id="IPR014710">
    <property type="entry name" value="RmlC-like_jellyroll"/>
</dbReference>
<dbReference type="InterPro" id="IPR013096">
    <property type="entry name" value="Cupin_2"/>
</dbReference>